<dbReference type="Gramene" id="CDF39004">
    <property type="protein sequence ID" value="CDF39004"/>
    <property type="gene ID" value="CHC_T00006716001"/>
</dbReference>
<name>R7QLQ9_CHOCR</name>
<dbReference type="KEGG" id="ccp:CHC_T00006716001"/>
<reference evidence="3" key="1">
    <citation type="journal article" date="2013" name="Proc. Natl. Acad. Sci. U.S.A.">
        <title>Genome structure and metabolic features in the red seaweed Chondrus crispus shed light on evolution of the Archaeplastida.</title>
        <authorList>
            <person name="Collen J."/>
            <person name="Porcel B."/>
            <person name="Carre W."/>
            <person name="Ball S.G."/>
            <person name="Chaparro C."/>
            <person name="Tonon T."/>
            <person name="Barbeyron T."/>
            <person name="Michel G."/>
            <person name="Noel B."/>
            <person name="Valentin K."/>
            <person name="Elias M."/>
            <person name="Artiguenave F."/>
            <person name="Arun A."/>
            <person name="Aury J.M."/>
            <person name="Barbosa-Neto J.F."/>
            <person name="Bothwell J.H."/>
            <person name="Bouget F.Y."/>
            <person name="Brillet L."/>
            <person name="Cabello-Hurtado F."/>
            <person name="Capella-Gutierrez S."/>
            <person name="Charrier B."/>
            <person name="Cladiere L."/>
            <person name="Cock J.M."/>
            <person name="Coelho S.M."/>
            <person name="Colleoni C."/>
            <person name="Czjzek M."/>
            <person name="Da Silva C."/>
            <person name="Delage L."/>
            <person name="Denoeud F."/>
            <person name="Deschamps P."/>
            <person name="Dittami S.M."/>
            <person name="Gabaldon T."/>
            <person name="Gachon C.M."/>
            <person name="Groisillier A."/>
            <person name="Herve C."/>
            <person name="Jabbari K."/>
            <person name="Katinka M."/>
            <person name="Kloareg B."/>
            <person name="Kowalczyk N."/>
            <person name="Labadie K."/>
            <person name="Leblanc C."/>
            <person name="Lopez P.J."/>
            <person name="McLachlan D.H."/>
            <person name="Meslet-Cladiere L."/>
            <person name="Moustafa A."/>
            <person name="Nehr Z."/>
            <person name="Nyvall Collen P."/>
            <person name="Panaud O."/>
            <person name="Partensky F."/>
            <person name="Poulain J."/>
            <person name="Rensing S.A."/>
            <person name="Rousvoal S."/>
            <person name="Samson G."/>
            <person name="Symeonidi A."/>
            <person name="Weissenbach J."/>
            <person name="Zambounis A."/>
            <person name="Wincker P."/>
            <person name="Boyen C."/>
        </authorList>
    </citation>
    <scope>NUCLEOTIDE SEQUENCE [LARGE SCALE GENOMIC DNA]</scope>
    <source>
        <strain evidence="3">cv. Stackhouse</strain>
    </source>
</reference>
<dbReference type="Pfam" id="PF08423">
    <property type="entry name" value="Rad51"/>
    <property type="match status" value="1"/>
</dbReference>
<dbReference type="InterPro" id="IPR020588">
    <property type="entry name" value="RecA_ATP-bd"/>
</dbReference>
<sequence length="326" mass="33814">MTTTNTQTPTAPSHSDDEAVLISKAQTILAARGAASILEELSRPVIGSFPPALLPYLSTAALEAQGLSAPVFRPFHSFLQSPTTFSTSCVSLDRLLRGGIPLGTASIVELSGVAGAGKTQILLQLSLMAGAPVEHGGAATGAIVAFTEGAPPIARMHQIEAHLCDARGLPAGTLLRKVVVEQVRSVDQLLNWAQHRLPYLFRQTGATVVVVDSVAAVYRPEFDDALSRAEHLVALAAALKRAAAHVGGVCVCANQVSQGLAADGTLNRTVPALGAAWSNCVDTRVFLRRAWGGSGGRIAKVLHSSFLGTVDGGEEYQVTSKGVVGG</sequence>
<dbReference type="AlphaFoldDB" id="R7QLQ9"/>
<organism evidence="2 3">
    <name type="scientific">Chondrus crispus</name>
    <name type="common">Carrageen Irish moss</name>
    <name type="synonym">Polymorpha crispa</name>
    <dbReference type="NCBI Taxonomy" id="2769"/>
    <lineage>
        <taxon>Eukaryota</taxon>
        <taxon>Rhodophyta</taxon>
        <taxon>Florideophyceae</taxon>
        <taxon>Rhodymeniophycidae</taxon>
        <taxon>Gigartinales</taxon>
        <taxon>Gigartinaceae</taxon>
        <taxon>Chondrus</taxon>
    </lineage>
</organism>
<dbReference type="GO" id="GO:0090656">
    <property type="term" value="P:t-circle formation"/>
    <property type="evidence" value="ECO:0007669"/>
    <property type="project" value="TreeGrafter"/>
</dbReference>
<dbReference type="InterPro" id="IPR027417">
    <property type="entry name" value="P-loop_NTPase"/>
</dbReference>
<evidence type="ECO:0000313" key="2">
    <source>
        <dbReference type="EMBL" id="CDF39004.1"/>
    </source>
</evidence>
<accession>R7QLQ9</accession>
<dbReference type="PANTHER" id="PTHR46487">
    <property type="entry name" value="DNA REPAIR PROTEIN XRCC3"/>
    <property type="match status" value="1"/>
</dbReference>
<dbReference type="PANTHER" id="PTHR46487:SF1">
    <property type="entry name" value="DNA REPAIR PROTEIN XRCC3"/>
    <property type="match status" value="1"/>
</dbReference>
<protein>
    <recommendedName>
        <fullName evidence="1">RecA family profile 1 domain-containing protein</fullName>
    </recommendedName>
</protein>
<dbReference type="GO" id="GO:0033065">
    <property type="term" value="C:Rad51C-XRCC3 complex"/>
    <property type="evidence" value="ECO:0007669"/>
    <property type="project" value="TreeGrafter"/>
</dbReference>
<dbReference type="OrthoDB" id="1861185at2759"/>
<dbReference type="RefSeq" id="XP_005718909.1">
    <property type="nucleotide sequence ID" value="XM_005718852.1"/>
</dbReference>
<dbReference type="PROSITE" id="PS50162">
    <property type="entry name" value="RECA_2"/>
    <property type="match status" value="1"/>
</dbReference>
<gene>
    <name evidence="2" type="ORF">CHC_T00006716001</name>
</gene>
<dbReference type="GO" id="GO:0045003">
    <property type="term" value="P:double-strand break repair via synthesis-dependent strand annealing"/>
    <property type="evidence" value="ECO:0007669"/>
    <property type="project" value="TreeGrafter"/>
</dbReference>
<dbReference type="STRING" id="2769.R7QLQ9"/>
<dbReference type="GO" id="GO:0000722">
    <property type="term" value="P:telomere maintenance via recombination"/>
    <property type="evidence" value="ECO:0007669"/>
    <property type="project" value="TreeGrafter"/>
</dbReference>
<dbReference type="GO" id="GO:0000400">
    <property type="term" value="F:four-way junction DNA binding"/>
    <property type="evidence" value="ECO:0007669"/>
    <property type="project" value="TreeGrafter"/>
</dbReference>
<dbReference type="GO" id="GO:0005524">
    <property type="term" value="F:ATP binding"/>
    <property type="evidence" value="ECO:0007669"/>
    <property type="project" value="InterPro"/>
</dbReference>
<dbReference type="InterPro" id="IPR013632">
    <property type="entry name" value="Rad51_C"/>
</dbReference>
<dbReference type="GO" id="GO:0005657">
    <property type="term" value="C:replication fork"/>
    <property type="evidence" value="ECO:0007669"/>
    <property type="project" value="TreeGrafter"/>
</dbReference>
<dbReference type="PhylomeDB" id="R7QLQ9"/>
<dbReference type="EMBL" id="HG001983">
    <property type="protein sequence ID" value="CDF39004.1"/>
    <property type="molecule type" value="Genomic_DNA"/>
</dbReference>
<dbReference type="OMA" id="WANQVTV"/>
<dbReference type="GeneID" id="17326622"/>
<feature type="domain" description="RecA family profile 1" evidence="1">
    <location>
        <begin position="81"/>
        <end position="256"/>
    </location>
</feature>
<dbReference type="GO" id="GO:0071140">
    <property type="term" value="P:resolution of mitotic recombination intermediates"/>
    <property type="evidence" value="ECO:0007669"/>
    <property type="project" value="TreeGrafter"/>
</dbReference>
<dbReference type="SUPFAM" id="SSF52540">
    <property type="entry name" value="P-loop containing nucleoside triphosphate hydrolases"/>
    <property type="match status" value="1"/>
</dbReference>
<keyword evidence="3" id="KW-1185">Reference proteome</keyword>
<proteinExistence type="predicted"/>
<dbReference type="Gene3D" id="3.40.50.300">
    <property type="entry name" value="P-loop containing nucleotide triphosphate hydrolases"/>
    <property type="match status" value="1"/>
</dbReference>
<evidence type="ECO:0000313" key="3">
    <source>
        <dbReference type="Proteomes" id="UP000012073"/>
    </source>
</evidence>
<dbReference type="GO" id="GO:0140664">
    <property type="term" value="F:ATP-dependent DNA damage sensor activity"/>
    <property type="evidence" value="ECO:0007669"/>
    <property type="project" value="InterPro"/>
</dbReference>
<dbReference type="Proteomes" id="UP000012073">
    <property type="component" value="Unassembled WGS sequence"/>
</dbReference>
<evidence type="ECO:0000259" key="1">
    <source>
        <dbReference type="PROSITE" id="PS50162"/>
    </source>
</evidence>